<evidence type="ECO:0000313" key="4">
    <source>
        <dbReference type="Proteomes" id="UP000194136"/>
    </source>
</evidence>
<dbReference type="EC" id="2.4.1.290" evidence="3"/>
<dbReference type="Pfam" id="PF13477">
    <property type="entry name" value="Glyco_trans_4_2"/>
    <property type="match status" value="1"/>
</dbReference>
<dbReference type="InterPro" id="IPR028098">
    <property type="entry name" value="Glyco_trans_4-like_N"/>
</dbReference>
<proteinExistence type="predicted"/>
<gene>
    <name evidence="3" type="primary">pglA</name>
    <name evidence="3" type="ORF">K08M4_27700</name>
</gene>
<keyword evidence="3" id="KW-0328">Glycosyltransferase</keyword>
<evidence type="ECO:0000259" key="1">
    <source>
        <dbReference type="Pfam" id="PF00534"/>
    </source>
</evidence>
<dbReference type="InterPro" id="IPR001296">
    <property type="entry name" value="Glyco_trans_1"/>
</dbReference>
<dbReference type="SUPFAM" id="SSF53756">
    <property type="entry name" value="UDP-Glycosyltransferase/glycogen phosphorylase"/>
    <property type="match status" value="1"/>
</dbReference>
<dbReference type="RefSeq" id="WP_086050223.1">
    <property type="nucleotide sequence ID" value="NZ_CP017916.1"/>
</dbReference>
<feature type="domain" description="Glycosyl transferase family 1" evidence="1">
    <location>
        <begin position="198"/>
        <end position="352"/>
    </location>
</feature>
<dbReference type="AlphaFoldDB" id="A0AA34TQY3"/>
<reference evidence="3 4" key="1">
    <citation type="submission" date="2016-10" db="EMBL/GenBank/DDBJ databases">
        <title>The High Quality Genome of Vibrio splendidus K08M4.</title>
        <authorList>
            <person name="Wendling C."/>
            <person name="Chibani C.M."/>
            <person name="Hertel R."/>
            <person name="Sproer C."/>
            <person name="Bunk B."/>
            <person name="Overmann J."/>
            <person name="Roth O."/>
            <person name="Liesegang H."/>
        </authorList>
    </citation>
    <scope>NUCLEOTIDE SEQUENCE [LARGE SCALE GENOMIC DNA]</scope>
    <source>
        <strain evidence="3 4">K08M4</strain>
    </source>
</reference>
<dbReference type="EMBL" id="CP017916">
    <property type="protein sequence ID" value="ARP39461.1"/>
    <property type="molecule type" value="Genomic_DNA"/>
</dbReference>
<dbReference type="Pfam" id="PF00534">
    <property type="entry name" value="Glycos_transf_1"/>
    <property type="match status" value="1"/>
</dbReference>
<dbReference type="CDD" id="cd03808">
    <property type="entry name" value="GT4_CapM-like"/>
    <property type="match status" value="1"/>
</dbReference>
<accession>A0AA34TQY3</accession>
<feature type="domain" description="Glycosyltransferase subfamily 4-like N-terminal" evidence="2">
    <location>
        <begin position="5"/>
        <end position="142"/>
    </location>
</feature>
<sequence>MNNKKLVFIINVDWYFKLHWIDRARYFQSLGYDIHIITSFTKNKILDELSYEGMQCYNLEFKRNSLNVLREIKTTIQLKKILSDIEPDIIHCITIKPNIYVGLINRIIFRKKIVYSITGLGAVFSSENKKFRFIRKAIQSLYKLVSTDHSMFIFENSEDYAFFEKKNILKHSNGIVIKGAGIDLSLFDKSQHTPCLNILFAARLLEDKGLRILINACKQLKQEGIPIKLLVAGIIDLDVTSAIPMEEINQWNKDGHIKWLGNVKDMPDLIKSSHIICLPTVYGEGVPRILIEGASCQRPIITTNVPGCRELVEHNVTGLLAKPGDVSSLKHCIKAVILDDDNARAIAYNARKKVETEFSQEIVFRRTREVYDRLYDS</sequence>
<evidence type="ECO:0000259" key="2">
    <source>
        <dbReference type="Pfam" id="PF13477"/>
    </source>
</evidence>
<name>A0AA34TQY3_9VIBR</name>
<dbReference type="Proteomes" id="UP000194136">
    <property type="component" value="Chromosome 1"/>
</dbReference>
<dbReference type="KEGG" id="vsy:K08M4_27700"/>
<organism evidence="3 4">
    <name type="scientific">Vibrio syngnathi</name>
    <dbReference type="NCBI Taxonomy" id="3034029"/>
    <lineage>
        <taxon>Bacteria</taxon>
        <taxon>Pseudomonadati</taxon>
        <taxon>Pseudomonadota</taxon>
        <taxon>Gammaproteobacteria</taxon>
        <taxon>Vibrionales</taxon>
        <taxon>Vibrionaceae</taxon>
        <taxon>Vibrio</taxon>
    </lineage>
</organism>
<evidence type="ECO:0000313" key="3">
    <source>
        <dbReference type="EMBL" id="ARP39461.1"/>
    </source>
</evidence>
<dbReference type="Gene3D" id="3.40.50.2000">
    <property type="entry name" value="Glycogen Phosphorylase B"/>
    <property type="match status" value="2"/>
</dbReference>
<dbReference type="PANTHER" id="PTHR12526">
    <property type="entry name" value="GLYCOSYLTRANSFERASE"/>
    <property type="match status" value="1"/>
</dbReference>
<dbReference type="PANTHER" id="PTHR12526:SF638">
    <property type="entry name" value="SPORE COAT PROTEIN SA"/>
    <property type="match status" value="1"/>
</dbReference>
<keyword evidence="4" id="KW-1185">Reference proteome</keyword>
<dbReference type="GO" id="GO:0102335">
    <property type="term" value="F:N,N'-diacetylbacillosaminyl-diphospho-undecaprenol alpha-1,3-N-acetylgalactosaminyltransferase activity"/>
    <property type="evidence" value="ECO:0007669"/>
    <property type="project" value="UniProtKB-EC"/>
</dbReference>
<dbReference type="GO" id="GO:1901135">
    <property type="term" value="P:carbohydrate derivative metabolic process"/>
    <property type="evidence" value="ECO:0007669"/>
    <property type="project" value="UniProtKB-ARBA"/>
</dbReference>
<protein>
    <submittedName>
        <fullName evidence="3">N, N'-diacetylbacillosaminyl-diphospho-undecaprenol alpha-1,3-N-acetylgalactosaminyltransferase</fullName>
        <ecNumber evidence="3">2.4.1.290</ecNumber>
    </submittedName>
</protein>
<keyword evidence="3" id="KW-0808">Transferase</keyword>